<accession>A0A917FJ18</accession>
<feature type="signal peptide" evidence="1">
    <location>
        <begin position="1"/>
        <end position="31"/>
    </location>
</feature>
<sequence length="261" mass="28605">MRGIRPKRIRLLFTIFTVAIVSSLASISASAVQYEYDDLDRLIKAGTEGGETIQYQYDAGGNLLNVTKSTNTEGGQTANKAGVHIWEGWKPYFTAGVNAQYSLIHNAKEDHSEPTVEDSVYAVDPGPSVTLDVYGAVTVEHYPVQQLIANSSVAGGANIYKDFEIKSQVSYTLSGLIQTEQLQHSVAQVIVNYYNAKDRLIGYENVVNVRTNSDWMDFGKELLTPVEAVKARVHLQMLILEADGSGTANYAAVSFEPHQVP</sequence>
<dbReference type="AlphaFoldDB" id="A0A917FJ18"/>
<proteinExistence type="predicted"/>
<dbReference type="NCBIfam" id="TIGR01643">
    <property type="entry name" value="YD_repeat_2x"/>
    <property type="match status" value="1"/>
</dbReference>
<feature type="chain" id="PRO_5037173073" description="RHS repeat protein" evidence="1">
    <location>
        <begin position="32"/>
        <end position="261"/>
    </location>
</feature>
<evidence type="ECO:0000313" key="3">
    <source>
        <dbReference type="Proteomes" id="UP000637643"/>
    </source>
</evidence>
<dbReference type="EMBL" id="BMKR01000015">
    <property type="protein sequence ID" value="GGF88195.1"/>
    <property type="molecule type" value="Genomic_DNA"/>
</dbReference>
<dbReference type="Gene3D" id="2.60.120.260">
    <property type="entry name" value="Galactose-binding domain-like"/>
    <property type="match status" value="1"/>
</dbReference>
<evidence type="ECO:0000256" key="1">
    <source>
        <dbReference type="SAM" id="SignalP"/>
    </source>
</evidence>
<reference evidence="2" key="2">
    <citation type="submission" date="2020-09" db="EMBL/GenBank/DDBJ databases">
        <authorList>
            <person name="Sun Q."/>
            <person name="Zhou Y."/>
        </authorList>
    </citation>
    <scope>NUCLEOTIDE SEQUENCE</scope>
    <source>
        <strain evidence="2">CGMCC 1.16134</strain>
    </source>
</reference>
<keyword evidence="3" id="KW-1185">Reference proteome</keyword>
<dbReference type="Pfam" id="PF05593">
    <property type="entry name" value="RHS_repeat"/>
    <property type="match status" value="1"/>
</dbReference>
<evidence type="ECO:0008006" key="4">
    <source>
        <dbReference type="Google" id="ProtNLM"/>
    </source>
</evidence>
<dbReference type="InterPro" id="IPR006530">
    <property type="entry name" value="YD"/>
</dbReference>
<dbReference type="InterPro" id="IPR031325">
    <property type="entry name" value="RHS_repeat"/>
</dbReference>
<gene>
    <name evidence="2" type="ORF">GCM10010912_36830</name>
</gene>
<organism evidence="2 3">
    <name type="scientific">Paenibacillus albidus</name>
    <dbReference type="NCBI Taxonomy" id="2041023"/>
    <lineage>
        <taxon>Bacteria</taxon>
        <taxon>Bacillati</taxon>
        <taxon>Bacillota</taxon>
        <taxon>Bacilli</taxon>
        <taxon>Bacillales</taxon>
        <taxon>Paenibacillaceae</taxon>
        <taxon>Paenibacillus</taxon>
    </lineage>
</organism>
<reference evidence="2" key="1">
    <citation type="journal article" date="2014" name="Int. J. Syst. Evol. Microbiol.">
        <title>Complete genome sequence of Corynebacterium casei LMG S-19264T (=DSM 44701T), isolated from a smear-ripened cheese.</title>
        <authorList>
            <consortium name="US DOE Joint Genome Institute (JGI-PGF)"/>
            <person name="Walter F."/>
            <person name="Albersmeier A."/>
            <person name="Kalinowski J."/>
            <person name="Ruckert C."/>
        </authorList>
    </citation>
    <scope>NUCLEOTIDE SEQUENCE</scope>
    <source>
        <strain evidence="2">CGMCC 1.16134</strain>
    </source>
</reference>
<dbReference type="Proteomes" id="UP000637643">
    <property type="component" value="Unassembled WGS sequence"/>
</dbReference>
<comment type="caution">
    <text evidence="2">The sequence shown here is derived from an EMBL/GenBank/DDBJ whole genome shotgun (WGS) entry which is preliminary data.</text>
</comment>
<name>A0A917FJ18_9BACL</name>
<keyword evidence="1" id="KW-0732">Signal</keyword>
<protein>
    <recommendedName>
        <fullName evidence="4">RHS repeat protein</fullName>
    </recommendedName>
</protein>
<evidence type="ECO:0000313" key="2">
    <source>
        <dbReference type="EMBL" id="GGF88195.1"/>
    </source>
</evidence>